<gene>
    <name evidence="2" type="primary">cps7L</name>
    <name evidence="5" type="ORF">SSU1300283_01614</name>
</gene>
<dbReference type="EMBL" id="KC537369">
    <property type="protein sequence ID" value="AGS58340.1"/>
    <property type="molecule type" value="Genomic_DNA"/>
</dbReference>
<evidence type="ECO:0000313" key="2">
    <source>
        <dbReference type="EMBL" id="AEH57463.1"/>
    </source>
</evidence>
<evidence type="ECO:0000313" key="3">
    <source>
        <dbReference type="EMBL" id="AGS58340.1"/>
    </source>
</evidence>
<dbReference type="RefSeq" id="WP_014636878.1">
    <property type="nucleotide sequence ID" value="NZ_CECV01000039.1"/>
</dbReference>
<keyword evidence="1" id="KW-0472">Membrane</keyword>
<organism evidence="2">
    <name type="scientific">Streptococcus suis</name>
    <dbReference type="NCBI Taxonomy" id="1307"/>
    <lineage>
        <taxon>Bacteria</taxon>
        <taxon>Bacillati</taxon>
        <taxon>Bacillota</taxon>
        <taxon>Bacilli</taxon>
        <taxon>Lactobacillales</taxon>
        <taxon>Streptococcaceae</taxon>
        <taxon>Streptococcus</taxon>
    </lineage>
</organism>
<protein>
    <submittedName>
        <fullName evidence="2">Cps7L</fullName>
    </submittedName>
    <submittedName>
        <fullName evidence="4">Putative oligosaccharide repeat unit polymerase</fullName>
    </submittedName>
</protein>
<evidence type="ECO:0000256" key="1">
    <source>
        <dbReference type="SAM" id="Phobius"/>
    </source>
</evidence>
<feature type="transmembrane region" description="Helical" evidence="1">
    <location>
        <begin position="103"/>
        <end position="121"/>
    </location>
</feature>
<dbReference type="EMBL" id="JF273649">
    <property type="protein sequence ID" value="AEH57463.1"/>
    <property type="molecule type" value="Genomic_DNA"/>
</dbReference>
<feature type="transmembrane region" description="Helical" evidence="1">
    <location>
        <begin position="350"/>
        <end position="371"/>
    </location>
</feature>
<keyword evidence="1" id="KW-0812">Transmembrane</keyword>
<feature type="transmembrane region" description="Helical" evidence="1">
    <location>
        <begin position="191"/>
        <end position="207"/>
    </location>
</feature>
<feature type="transmembrane region" description="Helical" evidence="1">
    <location>
        <begin position="61"/>
        <end position="83"/>
    </location>
</feature>
<reference evidence="2" key="1">
    <citation type="journal article" date="2011" name="FEMS Microbiol. Lett.">
        <title>Genetic analysis of the capsular polysaccharide synthesis locus in 15 Streptococcus suis serotypes.</title>
        <authorList>
            <person name="Wang K."/>
            <person name="Fan W."/>
            <person name="Cai L."/>
            <person name="Huang B."/>
            <person name="Lu C."/>
        </authorList>
    </citation>
    <scope>NUCLEOTIDE SEQUENCE</scope>
    <source>
        <strain evidence="2">8074</strain>
    </source>
</reference>
<proteinExistence type="predicted"/>
<feature type="transmembrane region" description="Helical" evidence="1">
    <location>
        <begin position="249"/>
        <end position="266"/>
    </location>
</feature>
<dbReference type="EMBL" id="BR001004">
    <property type="protein sequence ID" value="FAA00907.1"/>
    <property type="molecule type" value="Genomic_DNA"/>
</dbReference>
<dbReference type="Proteomes" id="UP000516797">
    <property type="component" value="Chromosome"/>
</dbReference>
<name>G8DTW2_STRSU</name>
<evidence type="ECO:0000313" key="5">
    <source>
        <dbReference type="EMBL" id="QOE28929.1"/>
    </source>
</evidence>
<dbReference type="EMBL" id="CP058741">
    <property type="protein sequence ID" value="QOE28929.1"/>
    <property type="molecule type" value="Genomic_DNA"/>
</dbReference>
<dbReference type="NCBIfam" id="TIGR04370">
    <property type="entry name" value="glyco_rpt_poly"/>
    <property type="match status" value="1"/>
</dbReference>
<sequence>MSFLYILLLGLCLLFILTYIFSNRDILSPSVVMTLVFIVSTVFAILNIRNWEIDYNVSAGLITLSGIFVFFVSEMMGNIFWGKRVKRTTYLNFDFQEITIDKWKLYFLIIFNFFIVIWYFLKIRSIVGGGSIGEIFQEYRRIGVNQLEGKDVETVGGIINQFLKIVEGTGYVAGFTLINNYIYKSKKWQQNVMLVILIGLSILPGLFGAGRTQVLKLLSSFAIMSYVIWQQKYGWNKVMSWKVLGKGTLAAFIGIPAFYYSLALLGRSTTRSLLDYSSNYLSSGMILFSKYIEEPVTRIMWGEESLPNILKVLHALNLSPASTSYNLEFRRLGIGYSNIYSFFRRPYHDFGLLGMYIFVALIALWFSFLYFGKIKYMSQSSVTSRWLLVYSYFYYWIISSSIIQYSVAYVSIGTILNLLVILLLYQFLIGNSKKIRLRLK</sequence>
<evidence type="ECO:0000313" key="6">
    <source>
        <dbReference type="Proteomes" id="UP000516797"/>
    </source>
</evidence>
<keyword evidence="1" id="KW-1133">Transmembrane helix</keyword>
<feature type="transmembrane region" description="Helical" evidence="1">
    <location>
        <begin position="409"/>
        <end position="430"/>
    </location>
</feature>
<dbReference type="AlphaFoldDB" id="G8DTW2"/>
<feature type="transmembrane region" description="Helical" evidence="1">
    <location>
        <begin position="383"/>
        <end position="403"/>
    </location>
</feature>
<accession>G8DTW2</accession>
<reference evidence="4" key="2">
    <citation type="journal article" date="2013" name="Appl. Environ. Microbiol.">
        <title>Genetic analysis of capsular polysaccharide synthesis gene clusters from all serotypes of Streptococcus suis: potential mechanisms for generation of capsular variation.</title>
        <authorList>
            <person name="Okura M."/>
            <person name="Takamatsu D."/>
            <person name="Maruyama F."/>
            <person name="Nozawa T."/>
            <person name="Nakagawa I."/>
            <person name="Osaki M."/>
            <person name="Sekizaki T."/>
            <person name="Gottschalk M."/>
            <person name="Kumagai Y."/>
            <person name="Hamada S."/>
        </authorList>
    </citation>
    <scope>NUCLEOTIDE SEQUENCE</scope>
    <source>
        <strain evidence="4">8074</strain>
    </source>
</reference>
<reference evidence="3" key="3">
    <citation type="journal article" date="2013" name="PLoS ONE">
        <title>Development of Multiplex PCR Assays for the Identification of the 33 Serotypes of Streptococcus suis.</title>
        <authorList>
            <person name="Liu Z."/>
            <person name="Zheng H."/>
            <person name="Gottschalk M."/>
            <person name="Bai X."/>
            <person name="Lan R."/>
            <person name="Ji S."/>
            <person name="Liu H."/>
            <person name="Xu J."/>
        </authorList>
    </citation>
    <scope>NUCLEOTIDE SEQUENCE</scope>
    <source>
        <strain evidence="3">8074</strain>
    </source>
</reference>
<evidence type="ECO:0000313" key="4">
    <source>
        <dbReference type="EMBL" id="FAA00907.1"/>
    </source>
</evidence>
<feature type="transmembrane region" description="Helical" evidence="1">
    <location>
        <begin position="32"/>
        <end position="49"/>
    </location>
</feature>
<reference evidence="5 6" key="4">
    <citation type="submission" date="2020-07" db="EMBL/GenBank/DDBJ databases">
        <title>Complete genome sequences of Streptococcus suis pig pathogenic strain 10, 13-00283-02 and 16085/3b.</title>
        <authorList>
            <person name="Bunk B."/>
            <person name="Jakobczak B."/>
            <person name="Florian V."/>
            <person name="Dittmar D."/>
            <person name="Maeder U."/>
            <person name="Jarek M."/>
            <person name="Baums C.G."/>
            <person name="Haeussler S."/>
            <person name="Voelker U."/>
            <person name="Michalik S."/>
        </authorList>
    </citation>
    <scope>NUCLEOTIDE SEQUENCE [LARGE SCALE GENOMIC DNA]</scope>
    <source>
        <strain evidence="5 6">13-00283-02</strain>
    </source>
</reference>